<proteinExistence type="predicted"/>
<dbReference type="Gramene" id="TVU38937">
    <property type="protein sequence ID" value="TVU38937"/>
    <property type="gene ID" value="EJB05_12334"/>
</dbReference>
<keyword evidence="3" id="KW-1185">Reference proteome</keyword>
<evidence type="ECO:0000313" key="2">
    <source>
        <dbReference type="EMBL" id="TVU38937.1"/>
    </source>
</evidence>
<sequence>MCIRTRYQSSGPLLPSTPPGPHIDRQRERVRRHGVNPSANAAGSGRRVSIQDGSAPWGRSHRLRRIRLRASWVVDELHLEHARMWYWRLSRRISSQLLGYSSNSDLVPTSVHYEECRPWGLGYFLVFQLVYELVPFGLLWQLVISSLDGIVSAVWLSLLRLPGNLRVYLVQPDNGILSAIVLNLDP</sequence>
<gene>
    <name evidence="2" type="ORF">EJB05_12334</name>
</gene>
<dbReference type="AlphaFoldDB" id="A0A5J9VTG8"/>
<dbReference type="EMBL" id="RWGY01000007">
    <property type="protein sequence ID" value="TVU38937.1"/>
    <property type="molecule type" value="Genomic_DNA"/>
</dbReference>
<evidence type="ECO:0000256" key="1">
    <source>
        <dbReference type="SAM" id="MobiDB-lite"/>
    </source>
</evidence>
<evidence type="ECO:0000313" key="3">
    <source>
        <dbReference type="Proteomes" id="UP000324897"/>
    </source>
</evidence>
<accession>A0A5J9VTG8</accession>
<name>A0A5J9VTG8_9POAL</name>
<organism evidence="2 3">
    <name type="scientific">Eragrostis curvula</name>
    <name type="common">weeping love grass</name>
    <dbReference type="NCBI Taxonomy" id="38414"/>
    <lineage>
        <taxon>Eukaryota</taxon>
        <taxon>Viridiplantae</taxon>
        <taxon>Streptophyta</taxon>
        <taxon>Embryophyta</taxon>
        <taxon>Tracheophyta</taxon>
        <taxon>Spermatophyta</taxon>
        <taxon>Magnoliopsida</taxon>
        <taxon>Liliopsida</taxon>
        <taxon>Poales</taxon>
        <taxon>Poaceae</taxon>
        <taxon>PACMAD clade</taxon>
        <taxon>Chloridoideae</taxon>
        <taxon>Eragrostideae</taxon>
        <taxon>Eragrostidinae</taxon>
        <taxon>Eragrostis</taxon>
    </lineage>
</organism>
<reference evidence="2 3" key="1">
    <citation type="journal article" date="2019" name="Sci. Rep.">
        <title>A high-quality genome of Eragrostis curvula grass provides insights into Poaceae evolution and supports new strategies to enhance forage quality.</title>
        <authorList>
            <person name="Carballo J."/>
            <person name="Santos B.A.C.M."/>
            <person name="Zappacosta D."/>
            <person name="Garbus I."/>
            <person name="Selva J.P."/>
            <person name="Gallo C.A."/>
            <person name="Diaz A."/>
            <person name="Albertini E."/>
            <person name="Caccamo M."/>
            <person name="Echenique V."/>
        </authorList>
    </citation>
    <scope>NUCLEOTIDE SEQUENCE [LARGE SCALE GENOMIC DNA]</scope>
    <source>
        <strain evidence="3">cv. Victoria</strain>
        <tissue evidence="2">Leaf</tissue>
    </source>
</reference>
<feature type="region of interest" description="Disordered" evidence="1">
    <location>
        <begin position="1"/>
        <end position="56"/>
    </location>
</feature>
<protein>
    <submittedName>
        <fullName evidence="2">Uncharacterized protein</fullName>
    </submittedName>
</protein>
<dbReference type="Proteomes" id="UP000324897">
    <property type="component" value="Chromosome 4"/>
</dbReference>
<comment type="caution">
    <text evidence="2">The sequence shown here is derived from an EMBL/GenBank/DDBJ whole genome shotgun (WGS) entry which is preliminary data.</text>
</comment>
<feature type="non-terminal residue" evidence="2">
    <location>
        <position position="1"/>
    </location>
</feature>